<dbReference type="Proteomes" id="UP001203004">
    <property type="component" value="Unassembled WGS sequence"/>
</dbReference>
<organism evidence="3 4">
    <name type="scientific">Sporolactobacillus mangiferae</name>
    <dbReference type="NCBI Taxonomy" id="2940498"/>
    <lineage>
        <taxon>Bacteria</taxon>
        <taxon>Bacillati</taxon>
        <taxon>Bacillota</taxon>
        <taxon>Bacilli</taxon>
        <taxon>Bacillales</taxon>
        <taxon>Sporolactobacillaceae</taxon>
        <taxon>Sporolactobacillus</taxon>
    </lineage>
</organism>
<proteinExistence type="predicted"/>
<comment type="caution">
    <text evidence="3">The sequence shown here is derived from an EMBL/GenBank/DDBJ whole genome shotgun (WGS) entry which is preliminary data.</text>
</comment>
<dbReference type="PANTHER" id="PTHR30204">
    <property type="entry name" value="REDOX-CYCLING DRUG-SENSING TRANSCRIPTIONAL ACTIVATOR SOXR"/>
    <property type="match status" value="1"/>
</dbReference>
<dbReference type="CDD" id="cd01109">
    <property type="entry name" value="HTH_YyaN"/>
    <property type="match status" value="1"/>
</dbReference>
<dbReference type="InterPro" id="IPR009061">
    <property type="entry name" value="DNA-bd_dom_put_sf"/>
</dbReference>
<dbReference type="EMBL" id="JAMAST010000008">
    <property type="protein sequence ID" value="MCL1631950.1"/>
    <property type="molecule type" value="Genomic_DNA"/>
</dbReference>
<name>A0ABT0MAQ3_9BACL</name>
<reference evidence="3 4" key="1">
    <citation type="submission" date="2022-05" db="EMBL/GenBank/DDBJ databases">
        <title>Sporolactobacillus sp nov CPB3-1, isolated from tree bark (Mangifera indica L.).</title>
        <authorList>
            <person name="Phuengjayaem S."/>
            <person name="Tanasupawat S."/>
        </authorList>
    </citation>
    <scope>NUCLEOTIDE SEQUENCE [LARGE SCALE GENOMIC DNA]</scope>
    <source>
        <strain evidence="3 4">CPB3-1</strain>
    </source>
</reference>
<dbReference type="PROSITE" id="PS50937">
    <property type="entry name" value="HTH_MERR_2"/>
    <property type="match status" value="1"/>
</dbReference>
<dbReference type="PANTHER" id="PTHR30204:SF82">
    <property type="entry name" value="TRANSCRIPTIONAL REGULATOR, MERR FAMILY"/>
    <property type="match status" value="1"/>
</dbReference>
<dbReference type="InterPro" id="IPR000551">
    <property type="entry name" value="MerR-type_HTH_dom"/>
</dbReference>
<dbReference type="RefSeq" id="WP_249100953.1">
    <property type="nucleotide sequence ID" value="NZ_JAMAST010000008.1"/>
</dbReference>
<evidence type="ECO:0000259" key="2">
    <source>
        <dbReference type="PROSITE" id="PS50937"/>
    </source>
</evidence>
<evidence type="ECO:0000313" key="3">
    <source>
        <dbReference type="EMBL" id="MCL1631950.1"/>
    </source>
</evidence>
<dbReference type="SUPFAM" id="SSF46955">
    <property type="entry name" value="Putative DNA-binding domain"/>
    <property type="match status" value="1"/>
</dbReference>
<dbReference type="InterPro" id="IPR047057">
    <property type="entry name" value="MerR_fam"/>
</dbReference>
<sequence length="139" mass="16543">MTVYTIKDISEMFHLPASTLRYYEDMNILTNIRRTASGQRIYEAKHVHRLRTICCLKRTGLSIAKLQAFFTYEEREPEHIDDILNLLTEQQQHITEQLIQFRKDLAHVNRKLHYYGDIKAALTSGKALPRWSNYRDKQF</sequence>
<accession>A0ABT0MAQ3</accession>
<dbReference type="Gene3D" id="1.10.1660.10">
    <property type="match status" value="1"/>
</dbReference>
<evidence type="ECO:0000313" key="4">
    <source>
        <dbReference type="Proteomes" id="UP001203004"/>
    </source>
</evidence>
<gene>
    <name evidence="3" type="ORF">M3N64_08305</name>
</gene>
<feature type="domain" description="HTH merR-type" evidence="2">
    <location>
        <begin position="3"/>
        <end position="72"/>
    </location>
</feature>
<dbReference type="Pfam" id="PF13411">
    <property type="entry name" value="MerR_1"/>
    <property type="match status" value="1"/>
</dbReference>
<keyword evidence="4" id="KW-1185">Reference proteome</keyword>
<evidence type="ECO:0000256" key="1">
    <source>
        <dbReference type="ARBA" id="ARBA00023125"/>
    </source>
</evidence>
<keyword evidence="1" id="KW-0238">DNA-binding</keyword>
<dbReference type="SMART" id="SM00422">
    <property type="entry name" value="HTH_MERR"/>
    <property type="match status" value="1"/>
</dbReference>
<protein>
    <submittedName>
        <fullName evidence="3">MerR family transcriptional regulator</fullName>
    </submittedName>
</protein>